<dbReference type="GeneID" id="25737085"/>
<accession>A0A0D2MLJ3</accession>
<dbReference type="Proteomes" id="UP000054498">
    <property type="component" value="Unassembled WGS sequence"/>
</dbReference>
<feature type="non-terminal residue" evidence="2">
    <location>
        <position position="311"/>
    </location>
</feature>
<name>A0A0D2MLJ3_9CHLO</name>
<feature type="compositionally biased region" description="Low complexity" evidence="1">
    <location>
        <begin position="19"/>
        <end position="35"/>
    </location>
</feature>
<feature type="region of interest" description="Disordered" evidence="1">
    <location>
        <begin position="60"/>
        <end position="311"/>
    </location>
</feature>
<organism evidence="2 3">
    <name type="scientific">Monoraphidium neglectum</name>
    <dbReference type="NCBI Taxonomy" id="145388"/>
    <lineage>
        <taxon>Eukaryota</taxon>
        <taxon>Viridiplantae</taxon>
        <taxon>Chlorophyta</taxon>
        <taxon>core chlorophytes</taxon>
        <taxon>Chlorophyceae</taxon>
        <taxon>CS clade</taxon>
        <taxon>Sphaeropleales</taxon>
        <taxon>Selenastraceae</taxon>
        <taxon>Monoraphidium</taxon>
    </lineage>
</organism>
<dbReference type="RefSeq" id="XP_013902764.1">
    <property type="nucleotide sequence ID" value="XM_014047310.1"/>
</dbReference>
<proteinExistence type="predicted"/>
<feature type="compositionally biased region" description="Low complexity" evidence="1">
    <location>
        <begin position="93"/>
        <end position="127"/>
    </location>
</feature>
<sequence>MRTPGTRTRPPQPQPQPQSQPHSPAGGAGGPFAPRGCDEMLPSPFTTVPRYLIATAAAMMSSPSDVPSTPADTPRSVSPRAGSRDAAPPPPLLAVASTPPERPRSGAGARSTAGAGASPGRASAAAAPSPPSPPRLMQVCSEPPDRPRAACTPLAGECADGAPVSSGPPTNYRRGRFSVTVQQGETPRQAAAQLPANQSLPNLQAAAPEGAAAAGAMRHSGSAAALGAAPGAPAPQQPQQQQQQQQQQAAPTRAPSGQAPGSRLRRQAGPEEPHLSGEQAQWAAAQQRQQAQARQKSPRGAAGASDAAAGA</sequence>
<dbReference type="AlphaFoldDB" id="A0A0D2MLJ3"/>
<protein>
    <submittedName>
        <fullName evidence="2">Uncharacterized protein</fullName>
    </submittedName>
</protein>
<feature type="compositionally biased region" description="Low complexity" evidence="1">
    <location>
        <begin position="237"/>
        <end position="251"/>
    </location>
</feature>
<gene>
    <name evidence="2" type="ORF">MNEG_4207</name>
</gene>
<keyword evidence="3" id="KW-1185">Reference proteome</keyword>
<evidence type="ECO:0000313" key="3">
    <source>
        <dbReference type="Proteomes" id="UP000054498"/>
    </source>
</evidence>
<dbReference type="KEGG" id="mng:MNEG_4207"/>
<dbReference type="EMBL" id="KK100790">
    <property type="protein sequence ID" value="KIZ03745.1"/>
    <property type="molecule type" value="Genomic_DNA"/>
</dbReference>
<evidence type="ECO:0000313" key="2">
    <source>
        <dbReference type="EMBL" id="KIZ03745.1"/>
    </source>
</evidence>
<feature type="compositionally biased region" description="Low complexity" evidence="1">
    <location>
        <begin position="205"/>
        <end position="231"/>
    </location>
</feature>
<reference evidence="2 3" key="1">
    <citation type="journal article" date="2013" name="BMC Genomics">
        <title>Reconstruction of the lipid metabolism for the microalga Monoraphidium neglectum from its genome sequence reveals characteristics suitable for biofuel production.</title>
        <authorList>
            <person name="Bogen C."/>
            <person name="Al-Dilaimi A."/>
            <person name="Albersmeier A."/>
            <person name="Wichmann J."/>
            <person name="Grundmann M."/>
            <person name="Rupp O."/>
            <person name="Lauersen K.J."/>
            <person name="Blifernez-Klassen O."/>
            <person name="Kalinowski J."/>
            <person name="Goesmann A."/>
            <person name="Mussgnug J.H."/>
            <person name="Kruse O."/>
        </authorList>
    </citation>
    <scope>NUCLEOTIDE SEQUENCE [LARGE SCALE GENOMIC DNA]</scope>
    <source>
        <strain evidence="2 3">SAG 48.87</strain>
    </source>
</reference>
<feature type="compositionally biased region" description="Low complexity" evidence="1">
    <location>
        <begin position="279"/>
        <end position="311"/>
    </location>
</feature>
<feature type="region of interest" description="Disordered" evidence="1">
    <location>
        <begin position="1"/>
        <end position="44"/>
    </location>
</feature>
<evidence type="ECO:0000256" key="1">
    <source>
        <dbReference type="SAM" id="MobiDB-lite"/>
    </source>
</evidence>
<feature type="compositionally biased region" description="Polar residues" evidence="1">
    <location>
        <begin position="61"/>
        <end position="71"/>
    </location>
</feature>